<dbReference type="GO" id="GO:0003677">
    <property type="term" value="F:DNA binding"/>
    <property type="evidence" value="ECO:0007669"/>
    <property type="project" value="InterPro"/>
</dbReference>
<comment type="caution">
    <text evidence="3">The sequence shown here is derived from an EMBL/GenBank/DDBJ whole genome shotgun (WGS) entry which is preliminary data.</text>
</comment>
<proteinExistence type="predicted"/>
<dbReference type="Proteomes" id="UP000677082">
    <property type="component" value="Unassembled WGS sequence"/>
</dbReference>
<name>A0A919T9S4_9ACTN</name>
<organism evidence="3 4">
    <name type="scientific">Paractinoplanes toevensis</name>
    <dbReference type="NCBI Taxonomy" id="571911"/>
    <lineage>
        <taxon>Bacteria</taxon>
        <taxon>Bacillati</taxon>
        <taxon>Actinomycetota</taxon>
        <taxon>Actinomycetes</taxon>
        <taxon>Micromonosporales</taxon>
        <taxon>Micromonosporaceae</taxon>
        <taxon>Paractinoplanes</taxon>
    </lineage>
</organism>
<evidence type="ECO:0000256" key="2">
    <source>
        <dbReference type="SAM" id="MobiDB-lite"/>
    </source>
</evidence>
<dbReference type="SUPFAM" id="SSF56349">
    <property type="entry name" value="DNA breaking-rejoining enzymes"/>
    <property type="match status" value="1"/>
</dbReference>
<keyword evidence="4" id="KW-1185">Reference proteome</keyword>
<evidence type="ECO:0000313" key="4">
    <source>
        <dbReference type="Proteomes" id="UP000677082"/>
    </source>
</evidence>
<gene>
    <name evidence="3" type="ORF">Ato02nite_031050</name>
</gene>
<accession>A0A919T9S4</accession>
<dbReference type="AlphaFoldDB" id="A0A919T9S4"/>
<keyword evidence="1" id="KW-0233">DNA recombination</keyword>
<dbReference type="InterPro" id="IPR013762">
    <property type="entry name" value="Integrase-like_cat_sf"/>
</dbReference>
<reference evidence="3 4" key="1">
    <citation type="submission" date="2021-03" db="EMBL/GenBank/DDBJ databases">
        <title>Whole genome shotgun sequence of Actinoplanes toevensis NBRC 105298.</title>
        <authorList>
            <person name="Komaki H."/>
            <person name="Tamura T."/>
        </authorList>
    </citation>
    <scope>NUCLEOTIDE SEQUENCE [LARGE SCALE GENOMIC DNA]</scope>
    <source>
        <strain evidence="3 4">NBRC 105298</strain>
    </source>
</reference>
<dbReference type="GO" id="GO:0006310">
    <property type="term" value="P:DNA recombination"/>
    <property type="evidence" value="ECO:0007669"/>
    <property type="project" value="UniProtKB-KW"/>
</dbReference>
<dbReference type="GO" id="GO:0015074">
    <property type="term" value="P:DNA integration"/>
    <property type="evidence" value="ECO:0007669"/>
    <property type="project" value="InterPro"/>
</dbReference>
<dbReference type="InterPro" id="IPR011010">
    <property type="entry name" value="DNA_brk_join_enz"/>
</dbReference>
<sequence length="134" mass="14544">MTAPDRRSRSGHPSNWPLVGLRWVDVDLADATLTVTRTLVELPGVLAESEPKTAAGNRTITLDPATVTVLADHRRRQQRRYDEHGTMAEETGFLFAWPDGRPRKPAGSPTGSPPWSPSAGCRRSGCTICGTGPR</sequence>
<protein>
    <submittedName>
        <fullName evidence="3">Uncharacterized protein</fullName>
    </submittedName>
</protein>
<dbReference type="EMBL" id="BOQN01000044">
    <property type="protein sequence ID" value="GIM91312.1"/>
    <property type="molecule type" value="Genomic_DNA"/>
</dbReference>
<dbReference type="Gene3D" id="1.10.443.10">
    <property type="entry name" value="Intergrase catalytic core"/>
    <property type="match status" value="1"/>
</dbReference>
<feature type="region of interest" description="Disordered" evidence="2">
    <location>
        <begin position="95"/>
        <end position="124"/>
    </location>
</feature>
<evidence type="ECO:0000256" key="1">
    <source>
        <dbReference type="ARBA" id="ARBA00023172"/>
    </source>
</evidence>
<evidence type="ECO:0000313" key="3">
    <source>
        <dbReference type="EMBL" id="GIM91312.1"/>
    </source>
</evidence>